<dbReference type="EMBL" id="AEYP01079885">
    <property type="status" value="NOT_ANNOTATED_CDS"/>
    <property type="molecule type" value="Genomic_DNA"/>
</dbReference>
<dbReference type="STRING" id="9669.ENSMPUP00000009908"/>
<dbReference type="EMBL" id="AEYP01079887">
    <property type="status" value="NOT_ANNOTATED_CDS"/>
    <property type="molecule type" value="Genomic_DNA"/>
</dbReference>
<dbReference type="GO" id="GO:0004674">
    <property type="term" value="F:protein serine/threonine kinase activity"/>
    <property type="evidence" value="ECO:0007669"/>
    <property type="project" value="UniProtKB-KW"/>
</dbReference>
<feature type="domain" description="Protein kinase" evidence="7">
    <location>
        <begin position="26"/>
        <end position="278"/>
    </location>
</feature>
<gene>
    <name evidence="8" type="primary">SGK3</name>
</gene>
<dbReference type="GeneTree" id="ENSGT00940000153776"/>
<dbReference type="PROSITE" id="PS00107">
    <property type="entry name" value="PROTEIN_KINASE_ATP"/>
    <property type="match status" value="1"/>
</dbReference>
<dbReference type="Gene3D" id="1.10.510.10">
    <property type="entry name" value="Transferase(Phosphotransferase) domain 1"/>
    <property type="match status" value="1"/>
</dbReference>
<dbReference type="EMBL" id="AEYP01079886">
    <property type="status" value="NOT_ANNOTATED_CDS"/>
    <property type="molecule type" value="Genomic_DNA"/>
</dbReference>
<dbReference type="EMBL" id="AEYP01079889">
    <property type="status" value="NOT_ANNOTATED_CDS"/>
    <property type="molecule type" value="Genomic_DNA"/>
</dbReference>
<dbReference type="GO" id="GO:0031410">
    <property type="term" value="C:cytoplasmic vesicle"/>
    <property type="evidence" value="ECO:0007669"/>
    <property type="project" value="Ensembl"/>
</dbReference>
<keyword evidence="5 6" id="KW-0067">ATP-binding</keyword>
<keyword evidence="3 6" id="KW-0547">Nucleotide-binding</keyword>
<dbReference type="EMBL" id="AEYP01079883">
    <property type="status" value="NOT_ANNOTATED_CDS"/>
    <property type="molecule type" value="Genomic_DNA"/>
</dbReference>
<dbReference type="GO" id="GO:0005524">
    <property type="term" value="F:ATP binding"/>
    <property type="evidence" value="ECO:0007669"/>
    <property type="project" value="UniProtKB-UniRule"/>
</dbReference>
<feature type="binding site" evidence="6">
    <location>
        <position position="55"/>
    </location>
    <ligand>
        <name>ATP</name>
        <dbReference type="ChEBI" id="CHEBI:30616"/>
    </ligand>
</feature>
<dbReference type="Pfam" id="PF00433">
    <property type="entry name" value="Pkinase_C"/>
    <property type="match status" value="1"/>
</dbReference>
<evidence type="ECO:0000259" key="7">
    <source>
        <dbReference type="PROSITE" id="PS50011"/>
    </source>
</evidence>
<dbReference type="InterPro" id="IPR017892">
    <property type="entry name" value="Pkinase_C"/>
</dbReference>
<evidence type="ECO:0000256" key="4">
    <source>
        <dbReference type="ARBA" id="ARBA00022777"/>
    </source>
</evidence>
<dbReference type="SUPFAM" id="SSF56112">
    <property type="entry name" value="Protein kinase-like (PK-like)"/>
    <property type="match status" value="1"/>
</dbReference>
<accession>M3YF01</accession>
<name>M3YF01_MUSPF</name>
<dbReference type="FunFam" id="1.10.510.10:FF:000512">
    <property type="entry name" value="AKT serine/threonine kinase 1"/>
    <property type="match status" value="1"/>
</dbReference>
<dbReference type="PANTHER" id="PTHR24351">
    <property type="entry name" value="RIBOSOMAL PROTEIN S6 KINASE"/>
    <property type="match status" value="1"/>
</dbReference>
<keyword evidence="4" id="KW-0418">Kinase</keyword>
<evidence type="ECO:0000256" key="2">
    <source>
        <dbReference type="ARBA" id="ARBA00022679"/>
    </source>
</evidence>
<dbReference type="InterPro" id="IPR017441">
    <property type="entry name" value="Protein_kinase_ATP_BS"/>
</dbReference>
<dbReference type="Ensembl" id="ENSMPUT00000010068.1">
    <property type="protein sequence ID" value="ENSMPUP00000009908.1"/>
    <property type="gene ID" value="ENSMPUG00000009983.1"/>
</dbReference>
<proteinExistence type="predicted"/>
<dbReference type="OMA" id="FINGGEX"/>
<evidence type="ECO:0000256" key="5">
    <source>
        <dbReference type="ARBA" id="ARBA00022840"/>
    </source>
</evidence>
<reference evidence="8" key="1">
    <citation type="submission" date="2024-06" db="UniProtKB">
        <authorList>
            <consortium name="Ensembl"/>
        </authorList>
    </citation>
    <scope>IDENTIFICATION</scope>
</reference>
<evidence type="ECO:0000256" key="6">
    <source>
        <dbReference type="PROSITE-ProRule" id="PRU10141"/>
    </source>
</evidence>
<protein>
    <submittedName>
        <fullName evidence="8">Serum/glucocorticoid regulated kinase family member 3</fullName>
    </submittedName>
</protein>
<evidence type="ECO:0000313" key="8">
    <source>
        <dbReference type="Ensembl" id="ENSMPUP00000009908.1"/>
    </source>
</evidence>
<dbReference type="EMBL" id="AEYP01079882">
    <property type="status" value="NOT_ANNOTATED_CDS"/>
    <property type="molecule type" value="Genomic_DNA"/>
</dbReference>
<dbReference type="InterPro" id="IPR000719">
    <property type="entry name" value="Prot_kinase_dom"/>
</dbReference>
<sequence length="355" mass="40598">SQQLHSTSQNINLGPSGNPHAKPTDFDFLKVIGKGSFGKVLLAKRKLDGKFYAVKVLQKKIVLNRKEQKHIMAERNVLLKNVKHPFLVGLHYSFQTTEKLYFVLDFVNGGELFFHLQRERSFPEHRARFYAAEIASALGYLHSIKIVYRYVLIENLSFLDGIGFDPLNIIFGLCMQRPDLGLGFFCFTFCFMWEFHPPENWGALTALTLKIIFGVKPPFYCRDVAEMYDNILHKPLSLRPGVSLTAWSILEELLEKDRQNRLGAKEDFFLKIRPLPFLLKRLYLPRVQKLDAQAFYGTQAGPDDIRNFDAAFTEETVPYSVCVSSDYSIVNASVLEADDAFVGFSYAPPSEDLFL</sequence>
<dbReference type="AlphaFoldDB" id="M3YF01"/>
<dbReference type="Gene3D" id="3.30.200.20">
    <property type="entry name" value="Phosphorylase Kinase, domain 1"/>
    <property type="match status" value="1"/>
</dbReference>
<dbReference type="EMBL" id="AEYP01079891">
    <property type="status" value="NOT_ANNOTATED_CDS"/>
    <property type="molecule type" value="Genomic_DNA"/>
</dbReference>
<keyword evidence="2" id="KW-0808">Transferase</keyword>
<evidence type="ECO:0000256" key="1">
    <source>
        <dbReference type="ARBA" id="ARBA00022527"/>
    </source>
</evidence>
<dbReference type="Pfam" id="PF00069">
    <property type="entry name" value="Pkinase"/>
    <property type="match status" value="1"/>
</dbReference>
<dbReference type="InParanoid" id="M3YF01"/>
<dbReference type="HOGENOM" id="CLU_000288_63_5_1"/>
<keyword evidence="1" id="KW-0723">Serine/threonine-protein kinase</keyword>
<dbReference type="InterPro" id="IPR011009">
    <property type="entry name" value="Kinase-like_dom_sf"/>
</dbReference>
<organism evidence="8">
    <name type="scientific">Mustela putorius furo</name>
    <name type="common">European domestic ferret</name>
    <name type="synonym">Mustela furo</name>
    <dbReference type="NCBI Taxonomy" id="9669"/>
    <lineage>
        <taxon>Eukaryota</taxon>
        <taxon>Metazoa</taxon>
        <taxon>Chordata</taxon>
        <taxon>Craniata</taxon>
        <taxon>Vertebrata</taxon>
        <taxon>Euteleostomi</taxon>
        <taxon>Mammalia</taxon>
        <taxon>Eutheria</taxon>
        <taxon>Laurasiatheria</taxon>
        <taxon>Carnivora</taxon>
        <taxon>Caniformia</taxon>
        <taxon>Musteloidea</taxon>
        <taxon>Mustelidae</taxon>
        <taxon>Mustelinae</taxon>
        <taxon>Mustela</taxon>
    </lineage>
</organism>
<dbReference type="EMBL" id="AEYP01079888">
    <property type="status" value="NOT_ANNOTATED_CDS"/>
    <property type="molecule type" value="Genomic_DNA"/>
</dbReference>
<evidence type="ECO:0000256" key="3">
    <source>
        <dbReference type="ARBA" id="ARBA00022741"/>
    </source>
</evidence>
<dbReference type="FunFam" id="3.30.200.20:FF:000030">
    <property type="entry name" value="Non-specific serine/threonine protein kinase"/>
    <property type="match status" value="1"/>
</dbReference>
<dbReference type="EMBL" id="AEYP01079884">
    <property type="status" value="NOT_ANNOTATED_CDS"/>
    <property type="molecule type" value="Genomic_DNA"/>
</dbReference>
<dbReference type="eggNOG" id="KOG0598">
    <property type="taxonomic scope" value="Eukaryota"/>
</dbReference>
<dbReference type="GO" id="GO:2001240">
    <property type="term" value="P:negative regulation of extrinsic apoptotic signaling pathway in absence of ligand"/>
    <property type="evidence" value="ECO:0007669"/>
    <property type="project" value="Ensembl"/>
</dbReference>
<dbReference type="EMBL" id="AEYP01079890">
    <property type="status" value="NOT_ANNOTATED_CDS"/>
    <property type="molecule type" value="Genomic_DNA"/>
</dbReference>
<dbReference type="PROSITE" id="PS50011">
    <property type="entry name" value="PROTEIN_KINASE_DOM"/>
    <property type="match status" value="1"/>
</dbReference>